<evidence type="ECO:0000313" key="2">
    <source>
        <dbReference type="Proteomes" id="UP000321548"/>
    </source>
</evidence>
<keyword evidence="2" id="KW-1185">Reference proteome</keyword>
<evidence type="ECO:0000313" key="1">
    <source>
        <dbReference type="EMBL" id="TXL63777.1"/>
    </source>
</evidence>
<dbReference type="InterPro" id="IPR016181">
    <property type="entry name" value="Acyl_CoA_acyltransferase"/>
</dbReference>
<name>A0A5C8NRN1_9BURK</name>
<dbReference type="SUPFAM" id="SSF55729">
    <property type="entry name" value="Acyl-CoA N-acyltransferases (Nat)"/>
    <property type="match status" value="1"/>
</dbReference>
<dbReference type="OrthoDB" id="8773859at2"/>
<dbReference type="Gene3D" id="3.40.630.30">
    <property type="match status" value="1"/>
</dbReference>
<reference evidence="1 2" key="1">
    <citation type="submission" date="2019-06" db="EMBL/GenBank/DDBJ databases">
        <title>Quisquiliibacterium sp. nov., isolated from a maize field.</title>
        <authorList>
            <person name="Lin S.-Y."/>
            <person name="Tsai C.-F."/>
            <person name="Young C.-C."/>
        </authorList>
    </citation>
    <scope>NUCLEOTIDE SEQUENCE [LARGE SCALE GENOMIC DNA]</scope>
    <source>
        <strain evidence="1 2">CC-CFT501</strain>
    </source>
</reference>
<organism evidence="1 2">
    <name type="scientific">Zeimonas arvi</name>
    <dbReference type="NCBI Taxonomy" id="2498847"/>
    <lineage>
        <taxon>Bacteria</taxon>
        <taxon>Pseudomonadati</taxon>
        <taxon>Pseudomonadota</taxon>
        <taxon>Betaproteobacteria</taxon>
        <taxon>Burkholderiales</taxon>
        <taxon>Burkholderiaceae</taxon>
        <taxon>Zeimonas</taxon>
    </lineage>
</organism>
<gene>
    <name evidence="1" type="ORF">FHP08_15865</name>
</gene>
<dbReference type="Proteomes" id="UP000321548">
    <property type="component" value="Unassembled WGS sequence"/>
</dbReference>
<comment type="caution">
    <text evidence="1">The sequence shown here is derived from an EMBL/GenBank/DDBJ whole genome shotgun (WGS) entry which is preliminary data.</text>
</comment>
<sequence length="281" mass="31708">MNVDVNVLETLPHDVAGSRALGSQVLTISDEDLHSSRGIPVHARGINLPFTVRLARTEEHLLKAVQVRAQAFLRHAPQFGARLLQPEEADRTRGNVVLLAESKSTGEPEGSIRIETNLNFRTELEAVVRLPDFLRDKTIAQVGRLGVKAGPTGTLVKRALFKALYRFCLATQIDYMLVAARTPVDREFMKLGFREVFDHPTLLSFPSQGKKHLRLFVFDVPAGERTWRDAQHPLYKFMIEDFHPDIEIFSSVRGMWAMPRSKRTREGRIPEVPATLDIPVV</sequence>
<proteinExistence type="predicted"/>
<protein>
    <submittedName>
        <fullName evidence="1">Uncharacterized protein</fullName>
    </submittedName>
</protein>
<dbReference type="AlphaFoldDB" id="A0A5C8NRN1"/>
<dbReference type="EMBL" id="VDUY01000007">
    <property type="protein sequence ID" value="TXL63777.1"/>
    <property type="molecule type" value="Genomic_DNA"/>
</dbReference>
<dbReference type="RefSeq" id="WP_147705471.1">
    <property type="nucleotide sequence ID" value="NZ_VDUY01000007.1"/>
</dbReference>
<accession>A0A5C8NRN1</accession>